<dbReference type="InterPro" id="IPR000866">
    <property type="entry name" value="AhpC/TSA"/>
</dbReference>
<feature type="domain" description="Thioredoxin" evidence="7">
    <location>
        <begin position="190"/>
        <end position="332"/>
    </location>
</feature>
<dbReference type="Proteomes" id="UP000186917">
    <property type="component" value="Unassembled WGS sequence"/>
</dbReference>
<dbReference type="GO" id="GO:0030313">
    <property type="term" value="C:cell envelope"/>
    <property type="evidence" value="ECO:0007669"/>
    <property type="project" value="UniProtKB-SubCell"/>
</dbReference>
<evidence type="ECO:0000256" key="3">
    <source>
        <dbReference type="ARBA" id="ARBA00023157"/>
    </source>
</evidence>
<dbReference type="PANTHER" id="PTHR42852">
    <property type="entry name" value="THIOL:DISULFIDE INTERCHANGE PROTEIN DSBE"/>
    <property type="match status" value="1"/>
</dbReference>
<dbReference type="RefSeq" id="WP_076378847.1">
    <property type="nucleotide sequence ID" value="NZ_AP017422.1"/>
</dbReference>
<evidence type="ECO:0000256" key="1">
    <source>
        <dbReference type="ARBA" id="ARBA00004196"/>
    </source>
</evidence>
<organism evidence="9 10">
    <name type="scientific">Filimonas lacunae</name>
    <dbReference type="NCBI Taxonomy" id="477680"/>
    <lineage>
        <taxon>Bacteria</taxon>
        <taxon>Pseudomonadati</taxon>
        <taxon>Bacteroidota</taxon>
        <taxon>Chitinophagia</taxon>
        <taxon>Chitinophagales</taxon>
        <taxon>Chitinophagaceae</taxon>
        <taxon>Filimonas</taxon>
    </lineage>
</organism>
<dbReference type="SUPFAM" id="SSF53187">
    <property type="entry name" value="Zn-dependent exopeptidases"/>
    <property type="match status" value="1"/>
</dbReference>
<dbReference type="GO" id="GO:0006508">
    <property type="term" value="P:proteolysis"/>
    <property type="evidence" value="ECO:0007669"/>
    <property type="project" value="InterPro"/>
</dbReference>
<dbReference type="InterPro" id="IPR013766">
    <property type="entry name" value="Thioredoxin_domain"/>
</dbReference>
<dbReference type="CDD" id="cd02966">
    <property type="entry name" value="TlpA_like_family"/>
    <property type="match status" value="1"/>
</dbReference>
<dbReference type="PROSITE" id="PS00194">
    <property type="entry name" value="THIOREDOXIN_1"/>
    <property type="match status" value="1"/>
</dbReference>
<keyword evidence="6" id="KW-0732">Signal</keyword>
<dbReference type="OrthoDB" id="1119199at2"/>
<keyword evidence="2" id="KW-0201">Cytochrome c-type biogenesis</keyword>
<feature type="active site" description="Proton donor/acceptor" evidence="5">
    <location>
        <position position="700"/>
    </location>
</feature>
<dbReference type="SMART" id="SM00631">
    <property type="entry name" value="Zn_pept"/>
    <property type="match status" value="1"/>
</dbReference>
<proteinExistence type="inferred from homology"/>
<dbReference type="GO" id="GO:0008270">
    <property type="term" value="F:zinc ion binding"/>
    <property type="evidence" value="ECO:0007669"/>
    <property type="project" value="InterPro"/>
</dbReference>
<dbReference type="Gene3D" id="3.40.630.10">
    <property type="entry name" value="Zn peptidases"/>
    <property type="match status" value="1"/>
</dbReference>
<dbReference type="InterPro" id="IPR036249">
    <property type="entry name" value="Thioredoxin-like_sf"/>
</dbReference>
<dbReference type="InterPro" id="IPR050553">
    <property type="entry name" value="Thioredoxin_ResA/DsbE_sf"/>
</dbReference>
<feature type="signal peptide" evidence="6">
    <location>
        <begin position="1"/>
        <end position="20"/>
    </location>
</feature>
<evidence type="ECO:0000256" key="5">
    <source>
        <dbReference type="PROSITE-ProRule" id="PRU01379"/>
    </source>
</evidence>
<dbReference type="PROSITE" id="PS51352">
    <property type="entry name" value="THIOREDOXIN_2"/>
    <property type="match status" value="1"/>
</dbReference>
<dbReference type="SUPFAM" id="SSF52833">
    <property type="entry name" value="Thioredoxin-like"/>
    <property type="match status" value="1"/>
</dbReference>
<keyword evidence="3" id="KW-1015">Disulfide bond</keyword>
<reference evidence="10" key="1">
    <citation type="submission" date="2017-01" db="EMBL/GenBank/DDBJ databases">
        <authorList>
            <person name="Varghese N."/>
            <person name="Submissions S."/>
        </authorList>
    </citation>
    <scope>NUCLEOTIDE SEQUENCE [LARGE SCALE GENOMIC DNA]</scope>
    <source>
        <strain evidence="10">DSM 21054</strain>
    </source>
</reference>
<evidence type="ECO:0000313" key="10">
    <source>
        <dbReference type="Proteomes" id="UP000186917"/>
    </source>
</evidence>
<comment type="similarity">
    <text evidence="5">Belongs to the peptidase M14 family.</text>
</comment>
<keyword evidence="10" id="KW-1185">Reference proteome</keyword>
<dbReference type="GO" id="GO:0016491">
    <property type="term" value="F:oxidoreductase activity"/>
    <property type="evidence" value="ECO:0007669"/>
    <property type="project" value="InterPro"/>
</dbReference>
<dbReference type="GO" id="GO:0004181">
    <property type="term" value="F:metallocarboxypeptidase activity"/>
    <property type="evidence" value="ECO:0007669"/>
    <property type="project" value="InterPro"/>
</dbReference>
<dbReference type="InterPro" id="IPR017937">
    <property type="entry name" value="Thioredoxin_CS"/>
</dbReference>
<sequence>MMRRGNIMALLLSSFTALQAQTKQAVELSGKVANMQTGKVFLQKFDNKLFTTVDVADITNGKFAFHTPLVLPELYGISLDTSRTPMYVFLEKGPITVQLDSARYYANTVVTGSASQDLFAAFKKQENVNISDFIKAHPASLVSAYVLYRNYSYKLTPEQIQENIALLDPSLHSTPYVTFLKELTGVMANVAIGKKAPDFTANDPEGKPVKFSDHWKGYVLLDFWASWCAPCRKENPNVVAAFQKYKDKGFSVYGVSLDKAKEGWVKAIANDHLDWTQVSELNYWQSEIAKQYGVRAIPANFLIDSNGIIVGKNLRGEQLQQKLEELLGKSGGTATKKVFKGQGPIQAVNTESRPVQRQWKGIFNEPGDYVFFRNDFDCARLNGLVKTNDSIYTALITSENTPINGSPWYAFKVWSKKPKRITITLTYQQGAKHRYTPKFSKDGKTWTLPTDASVDVEPDSLPDKYSFAVNAGPDTVWVAGQELYTYQQVLGWIADLGKQTKLTTLTIGKTRAGRPLTLVKMGNLHSKKRILILGRQHPPEVTGQFALNAFVEALAANTVQAKAFKEQFLIYVIPFMNPDGVADGNWRHNEGGIDLNRDWQDFHQPESQAVRDFLKKELADNENKLLFSIDFHSTWDDIYYIVDPKLKGNMPGFVTDWLQQLKERIPGYVPNVKPLYSAPPTSTAFSYLFQQYGTEALVYEIGDKTPRDFIKHKGQVAAEALMEMLSSRAK</sequence>
<dbReference type="Pfam" id="PF14289">
    <property type="entry name" value="DUF4369"/>
    <property type="match status" value="1"/>
</dbReference>
<keyword evidence="4" id="KW-0676">Redox-active center</keyword>
<dbReference type="InterPro" id="IPR000834">
    <property type="entry name" value="Peptidase_M14"/>
</dbReference>
<dbReference type="GO" id="GO:0017004">
    <property type="term" value="P:cytochrome complex assembly"/>
    <property type="evidence" value="ECO:0007669"/>
    <property type="project" value="UniProtKB-KW"/>
</dbReference>
<accession>A0A1N7P3A6</accession>
<evidence type="ECO:0000259" key="7">
    <source>
        <dbReference type="PROSITE" id="PS51352"/>
    </source>
</evidence>
<dbReference type="Pfam" id="PF00246">
    <property type="entry name" value="Peptidase_M14"/>
    <property type="match status" value="1"/>
</dbReference>
<dbReference type="PANTHER" id="PTHR42852:SF6">
    <property type="entry name" value="THIOL:DISULFIDE INTERCHANGE PROTEIN DSBE"/>
    <property type="match status" value="1"/>
</dbReference>
<dbReference type="AlphaFoldDB" id="A0A1N7P3A6"/>
<dbReference type="Gene3D" id="3.40.30.10">
    <property type="entry name" value="Glutaredoxin"/>
    <property type="match status" value="1"/>
</dbReference>
<evidence type="ECO:0000256" key="6">
    <source>
        <dbReference type="SAM" id="SignalP"/>
    </source>
</evidence>
<dbReference type="STRING" id="477680.SAMN05421788_103155"/>
<dbReference type="InterPro" id="IPR025380">
    <property type="entry name" value="DUF4369"/>
</dbReference>
<name>A0A1N7P3A6_9BACT</name>
<dbReference type="GO" id="GO:0016209">
    <property type="term" value="F:antioxidant activity"/>
    <property type="evidence" value="ECO:0007669"/>
    <property type="project" value="InterPro"/>
</dbReference>
<comment type="subcellular location">
    <subcellularLocation>
        <location evidence="1">Cell envelope</location>
    </subcellularLocation>
</comment>
<evidence type="ECO:0000259" key="8">
    <source>
        <dbReference type="PROSITE" id="PS52035"/>
    </source>
</evidence>
<evidence type="ECO:0000256" key="4">
    <source>
        <dbReference type="ARBA" id="ARBA00023284"/>
    </source>
</evidence>
<gene>
    <name evidence="9" type="ORF">SAMN05421788_103155</name>
</gene>
<dbReference type="CDD" id="cd06237">
    <property type="entry name" value="M14_Nna1-like"/>
    <property type="match status" value="1"/>
</dbReference>
<dbReference type="Pfam" id="PF00578">
    <property type="entry name" value="AhpC-TSA"/>
    <property type="match status" value="1"/>
</dbReference>
<feature type="chain" id="PRO_5009943755" evidence="6">
    <location>
        <begin position="21"/>
        <end position="730"/>
    </location>
</feature>
<feature type="domain" description="Peptidase M14" evidence="8">
    <location>
        <begin position="482"/>
        <end position="728"/>
    </location>
</feature>
<evidence type="ECO:0000256" key="2">
    <source>
        <dbReference type="ARBA" id="ARBA00022748"/>
    </source>
</evidence>
<dbReference type="EMBL" id="FTOR01000003">
    <property type="protein sequence ID" value="SIT05072.1"/>
    <property type="molecule type" value="Genomic_DNA"/>
</dbReference>
<protein>
    <submittedName>
        <fullName evidence="9">Peroxiredoxin</fullName>
    </submittedName>
</protein>
<evidence type="ECO:0000313" key="9">
    <source>
        <dbReference type="EMBL" id="SIT05072.1"/>
    </source>
</evidence>
<dbReference type="PROSITE" id="PS52035">
    <property type="entry name" value="PEPTIDASE_M14"/>
    <property type="match status" value="1"/>
</dbReference>